<dbReference type="SUPFAM" id="SSF51445">
    <property type="entry name" value="(Trans)glycosidases"/>
    <property type="match status" value="1"/>
</dbReference>
<sequence>MSKWHGGRRLIGRTFVVYYGHGPLAGLEEFDLAVLEPKGWSTPALRALQAHSVTTLAYVSVLEVPPWLQSALMLTREDLVAINGEPWVKEPYGNVVARPESQVWRRYLIQQLETLYRGGWDGLFLDTLGDVEDEALAEQRGALVPGTADLVRLVRAHFPDRPIVVNNGMWRVVPLIVNYIDGVCWEGPLTPEVLGQPWAQALLEFLGRLAQERGWTNLMLTQIAGTSLKATQNLLRFGDDADRYGFLAYAAPGNYVDRIRLPDGRIVGPQPSA</sequence>
<dbReference type="PANTHER" id="PTHR35882">
    <property type="entry name" value="PELA"/>
    <property type="match status" value="1"/>
</dbReference>
<evidence type="ECO:0000313" key="2">
    <source>
        <dbReference type="Proteomes" id="UP000241848"/>
    </source>
</evidence>
<dbReference type="Proteomes" id="UP000241848">
    <property type="component" value="Unassembled WGS sequence"/>
</dbReference>
<evidence type="ECO:0000313" key="1">
    <source>
        <dbReference type="EMBL" id="PSR22633.1"/>
    </source>
</evidence>
<evidence type="ECO:0008006" key="3">
    <source>
        <dbReference type="Google" id="ProtNLM"/>
    </source>
</evidence>
<dbReference type="PANTHER" id="PTHR35882:SF2">
    <property type="entry name" value="PELA"/>
    <property type="match status" value="1"/>
</dbReference>
<protein>
    <recommendedName>
        <fullName evidence="3">Glycoside-hydrolase family GH114 TIM-barrel domain-containing protein</fullName>
    </recommendedName>
</protein>
<dbReference type="Gene3D" id="3.20.20.70">
    <property type="entry name" value="Aldolase class I"/>
    <property type="match status" value="1"/>
</dbReference>
<comment type="caution">
    <text evidence="1">The sequence shown here is derived from an EMBL/GenBank/DDBJ whole genome shotgun (WGS) entry which is preliminary data.</text>
</comment>
<reference evidence="1 2" key="1">
    <citation type="journal article" date="2014" name="BMC Genomics">
        <title>Comparison of environmental and isolate Sulfobacillus genomes reveals diverse carbon, sulfur, nitrogen, and hydrogen metabolisms.</title>
        <authorList>
            <person name="Justice N.B."/>
            <person name="Norman A."/>
            <person name="Brown C.T."/>
            <person name="Singh A."/>
            <person name="Thomas B.C."/>
            <person name="Banfield J.F."/>
        </authorList>
    </citation>
    <scope>NUCLEOTIDE SEQUENCE [LARGE SCALE GENOMIC DNA]</scope>
    <source>
        <strain evidence="1">AMDSBA3</strain>
    </source>
</reference>
<organism evidence="1 2">
    <name type="scientific">Sulfobacillus acidophilus</name>
    <dbReference type="NCBI Taxonomy" id="53633"/>
    <lineage>
        <taxon>Bacteria</taxon>
        <taxon>Bacillati</taxon>
        <taxon>Bacillota</taxon>
        <taxon>Clostridia</taxon>
        <taxon>Eubacteriales</taxon>
        <taxon>Clostridiales Family XVII. Incertae Sedis</taxon>
        <taxon>Sulfobacillus</taxon>
    </lineage>
</organism>
<accession>A0A2T2WK71</accession>
<proteinExistence type="predicted"/>
<dbReference type="AlphaFoldDB" id="A0A2T2WK71"/>
<dbReference type="EMBL" id="PXYV01000014">
    <property type="protein sequence ID" value="PSR22633.1"/>
    <property type="molecule type" value="Genomic_DNA"/>
</dbReference>
<gene>
    <name evidence="1" type="ORF">C7B45_06160</name>
</gene>
<dbReference type="InterPro" id="IPR013785">
    <property type="entry name" value="Aldolase_TIM"/>
</dbReference>
<name>A0A2T2WK71_9FIRM</name>
<dbReference type="InterPro" id="IPR017853">
    <property type="entry name" value="GH"/>
</dbReference>